<protein>
    <submittedName>
        <fullName evidence="2">Uncharacterized protein</fullName>
    </submittedName>
</protein>
<dbReference type="AlphaFoldDB" id="A0AAQ3KCK0"/>
<feature type="compositionally biased region" description="Basic and acidic residues" evidence="1">
    <location>
        <begin position="265"/>
        <end position="281"/>
    </location>
</feature>
<dbReference type="EMBL" id="CP136893">
    <property type="protein sequence ID" value="WOL06288.1"/>
    <property type="molecule type" value="Genomic_DNA"/>
</dbReference>
<organism evidence="2 3">
    <name type="scientific">Canna indica</name>
    <name type="common">Indian-shot</name>
    <dbReference type="NCBI Taxonomy" id="4628"/>
    <lineage>
        <taxon>Eukaryota</taxon>
        <taxon>Viridiplantae</taxon>
        <taxon>Streptophyta</taxon>
        <taxon>Embryophyta</taxon>
        <taxon>Tracheophyta</taxon>
        <taxon>Spermatophyta</taxon>
        <taxon>Magnoliopsida</taxon>
        <taxon>Liliopsida</taxon>
        <taxon>Zingiberales</taxon>
        <taxon>Cannaceae</taxon>
        <taxon>Canna</taxon>
    </lineage>
</organism>
<gene>
    <name evidence="2" type="ORF">Cni_G15020</name>
</gene>
<evidence type="ECO:0000313" key="3">
    <source>
        <dbReference type="Proteomes" id="UP001327560"/>
    </source>
</evidence>
<keyword evidence="3" id="KW-1185">Reference proteome</keyword>
<evidence type="ECO:0000256" key="1">
    <source>
        <dbReference type="SAM" id="MobiDB-lite"/>
    </source>
</evidence>
<name>A0AAQ3KCK0_9LILI</name>
<proteinExistence type="predicted"/>
<feature type="compositionally biased region" description="Basic residues" evidence="1">
    <location>
        <begin position="20"/>
        <end position="29"/>
    </location>
</feature>
<evidence type="ECO:0000313" key="2">
    <source>
        <dbReference type="EMBL" id="WOL06288.1"/>
    </source>
</evidence>
<dbReference type="PANTHER" id="PTHR34123">
    <property type="entry name" value="OS04G0578200 PROTEIN"/>
    <property type="match status" value="1"/>
</dbReference>
<dbReference type="SUPFAM" id="SSF54427">
    <property type="entry name" value="NTF2-like"/>
    <property type="match status" value="1"/>
</dbReference>
<dbReference type="InterPro" id="IPR032710">
    <property type="entry name" value="NTF2-like_dom_sf"/>
</dbReference>
<feature type="region of interest" description="Disordered" evidence="1">
    <location>
        <begin position="248"/>
        <end position="281"/>
    </location>
</feature>
<reference evidence="2 3" key="1">
    <citation type="submission" date="2023-10" db="EMBL/GenBank/DDBJ databases">
        <title>Chromosome-scale genome assembly provides insights into flower coloration mechanisms of Canna indica.</title>
        <authorList>
            <person name="Li C."/>
        </authorList>
    </citation>
    <scope>NUCLEOTIDE SEQUENCE [LARGE SCALE GENOMIC DNA]</scope>
    <source>
        <tissue evidence="2">Flower</tissue>
    </source>
</reference>
<accession>A0AAQ3KCK0</accession>
<sequence length="313" mass="35435">MASILRLSPITHLQSGLRHSTSRRLHHRPPRCEGRSPSDGGSKSENAVLRVAWYGSELLGIAASFFRSSSPTADPANEASNDSFRSLAGREQVAEAIKVDFARSYFVTGNLTLEAYEDDCEFADPAGSFRGLRRFKRNCSNFGSLLETSNMKLTKWEDFEDKSIGHWRFSCIMSFPWRPILSDGLTCHTRLIRCGSPVNDCPCVLCLRWPACKSNAQFVRMQKKDYELDLAYKATEKLLSGALPSVMSSKKNNESFPNEAEAATMEEHQRQQAQVEKHVKTKQDAFDQYMDRLLKRAKEMATNASKKRNYQEL</sequence>
<feature type="region of interest" description="Disordered" evidence="1">
    <location>
        <begin position="15"/>
        <end position="43"/>
    </location>
</feature>
<dbReference type="Proteomes" id="UP001327560">
    <property type="component" value="Chromosome 4"/>
</dbReference>
<dbReference type="PANTHER" id="PTHR34123:SF1">
    <property type="entry name" value="OS04G0578200 PROTEIN"/>
    <property type="match status" value="1"/>
</dbReference>
<dbReference type="InterPro" id="IPR018790">
    <property type="entry name" value="DUF2358"/>
</dbReference>
<dbReference type="Pfam" id="PF10184">
    <property type="entry name" value="DUF2358"/>
    <property type="match status" value="1"/>
</dbReference>